<dbReference type="Proteomes" id="UP000002051">
    <property type="component" value="Chromosome 5"/>
</dbReference>
<feature type="coiled-coil region" evidence="2">
    <location>
        <begin position="172"/>
        <end position="226"/>
    </location>
</feature>
<accession>A0A072UDL1</accession>
<comment type="similarity">
    <text evidence="1">Belongs to the remorin family.</text>
</comment>
<dbReference type="AlphaFoldDB" id="A0A072UDL1"/>
<sequence length="289" mass="32915">MNNSVRVQLTGKEENKADFGATRDRKIPMQKTQSFKAEKKKGQSWLQKQLSSKTGRDCDYIDMTSEQKSETPEASLAKVKSKVDSSKSSKSLLSSISKRLSGSFRSKDDQVVEEKKPEKAITPARKPDPQRETTTGSNNGETNKQERTEPDKINQRYEKSKELIDSWEDKKKIKAKRELMKQQSELERGRKKSLEKYVNLVADGAIAKAEESRKKLQSELERGSKKSSEKFQKKMKYVNIVADRARAKAKECRPKKEKLQVKGKASTIPSAELLEELIDKYPVVLEAKI</sequence>
<dbReference type="Pfam" id="PF03763">
    <property type="entry name" value="Remorin_C"/>
    <property type="match status" value="1"/>
</dbReference>
<evidence type="ECO:0000256" key="3">
    <source>
        <dbReference type="SAM" id="MobiDB-lite"/>
    </source>
</evidence>
<gene>
    <name evidence="5" type="ordered locus">MTR_5g043685</name>
</gene>
<dbReference type="EnsemblPlants" id="KEH27849">
    <property type="protein sequence ID" value="KEH27849"/>
    <property type="gene ID" value="MTR_5g043685"/>
</dbReference>
<feature type="compositionally biased region" description="Polar residues" evidence="3">
    <location>
        <begin position="44"/>
        <end position="53"/>
    </location>
</feature>
<organism evidence="5 7">
    <name type="scientific">Medicago truncatula</name>
    <name type="common">Barrel medic</name>
    <name type="synonym">Medicago tribuloides</name>
    <dbReference type="NCBI Taxonomy" id="3880"/>
    <lineage>
        <taxon>Eukaryota</taxon>
        <taxon>Viridiplantae</taxon>
        <taxon>Streptophyta</taxon>
        <taxon>Embryophyta</taxon>
        <taxon>Tracheophyta</taxon>
        <taxon>Spermatophyta</taxon>
        <taxon>Magnoliopsida</taxon>
        <taxon>eudicotyledons</taxon>
        <taxon>Gunneridae</taxon>
        <taxon>Pentapetalae</taxon>
        <taxon>rosids</taxon>
        <taxon>fabids</taxon>
        <taxon>Fabales</taxon>
        <taxon>Fabaceae</taxon>
        <taxon>Papilionoideae</taxon>
        <taxon>50 kb inversion clade</taxon>
        <taxon>NPAAA clade</taxon>
        <taxon>Hologalegina</taxon>
        <taxon>IRL clade</taxon>
        <taxon>Trifolieae</taxon>
        <taxon>Medicago</taxon>
    </lineage>
</organism>
<evidence type="ECO:0000256" key="1">
    <source>
        <dbReference type="ARBA" id="ARBA00005711"/>
    </source>
</evidence>
<evidence type="ECO:0000313" key="7">
    <source>
        <dbReference type="Proteomes" id="UP000002051"/>
    </source>
</evidence>
<reference evidence="5 7" key="1">
    <citation type="journal article" date="2011" name="Nature">
        <title>The Medicago genome provides insight into the evolution of rhizobial symbioses.</title>
        <authorList>
            <person name="Young N.D."/>
            <person name="Debelle F."/>
            <person name="Oldroyd G.E."/>
            <person name="Geurts R."/>
            <person name="Cannon S.B."/>
            <person name="Udvardi M.K."/>
            <person name="Benedito V.A."/>
            <person name="Mayer K.F."/>
            <person name="Gouzy J."/>
            <person name="Schoof H."/>
            <person name="Van de Peer Y."/>
            <person name="Proost S."/>
            <person name="Cook D.R."/>
            <person name="Meyers B.C."/>
            <person name="Spannagl M."/>
            <person name="Cheung F."/>
            <person name="De Mita S."/>
            <person name="Krishnakumar V."/>
            <person name="Gundlach H."/>
            <person name="Zhou S."/>
            <person name="Mudge J."/>
            <person name="Bharti A.K."/>
            <person name="Murray J.D."/>
            <person name="Naoumkina M.A."/>
            <person name="Rosen B."/>
            <person name="Silverstein K.A."/>
            <person name="Tang H."/>
            <person name="Rombauts S."/>
            <person name="Zhao P.X."/>
            <person name="Zhou P."/>
            <person name="Barbe V."/>
            <person name="Bardou P."/>
            <person name="Bechner M."/>
            <person name="Bellec A."/>
            <person name="Berger A."/>
            <person name="Berges H."/>
            <person name="Bidwell S."/>
            <person name="Bisseling T."/>
            <person name="Choisne N."/>
            <person name="Couloux A."/>
            <person name="Denny R."/>
            <person name="Deshpande S."/>
            <person name="Dai X."/>
            <person name="Doyle J.J."/>
            <person name="Dudez A.M."/>
            <person name="Farmer A.D."/>
            <person name="Fouteau S."/>
            <person name="Franken C."/>
            <person name="Gibelin C."/>
            <person name="Gish J."/>
            <person name="Goldstein S."/>
            <person name="Gonzalez A.J."/>
            <person name="Green P.J."/>
            <person name="Hallab A."/>
            <person name="Hartog M."/>
            <person name="Hua A."/>
            <person name="Humphray S.J."/>
            <person name="Jeong D.H."/>
            <person name="Jing Y."/>
            <person name="Jocker A."/>
            <person name="Kenton S.M."/>
            <person name="Kim D.J."/>
            <person name="Klee K."/>
            <person name="Lai H."/>
            <person name="Lang C."/>
            <person name="Lin S."/>
            <person name="Macmil S.L."/>
            <person name="Magdelenat G."/>
            <person name="Matthews L."/>
            <person name="McCorrison J."/>
            <person name="Monaghan E.L."/>
            <person name="Mun J.H."/>
            <person name="Najar F.Z."/>
            <person name="Nicholson C."/>
            <person name="Noirot C."/>
            <person name="O'Bleness M."/>
            <person name="Paule C.R."/>
            <person name="Poulain J."/>
            <person name="Prion F."/>
            <person name="Qin B."/>
            <person name="Qu C."/>
            <person name="Retzel E.F."/>
            <person name="Riddle C."/>
            <person name="Sallet E."/>
            <person name="Samain S."/>
            <person name="Samson N."/>
            <person name="Sanders I."/>
            <person name="Saurat O."/>
            <person name="Scarpelli C."/>
            <person name="Schiex T."/>
            <person name="Segurens B."/>
            <person name="Severin A.J."/>
            <person name="Sherrier D.J."/>
            <person name="Shi R."/>
            <person name="Sims S."/>
            <person name="Singer S.R."/>
            <person name="Sinharoy S."/>
            <person name="Sterck L."/>
            <person name="Viollet A."/>
            <person name="Wang B.B."/>
            <person name="Wang K."/>
            <person name="Wang M."/>
            <person name="Wang X."/>
            <person name="Warfsmann J."/>
            <person name="Weissenbach J."/>
            <person name="White D.D."/>
            <person name="White J.D."/>
            <person name="Wiley G.B."/>
            <person name="Wincker P."/>
            <person name="Xing Y."/>
            <person name="Yang L."/>
            <person name="Yao Z."/>
            <person name="Ying F."/>
            <person name="Zhai J."/>
            <person name="Zhou L."/>
            <person name="Zuber A."/>
            <person name="Denarie J."/>
            <person name="Dixon R.A."/>
            <person name="May G.D."/>
            <person name="Schwartz D.C."/>
            <person name="Rogers J."/>
            <person name="Quetier F."/>
            <person name="Town C.D."/>
            <person name="Roe B.A."/>
        </authorList>
    </citation>
    <scope>NUCLEOTIDE SEQUENCE [LARGE SCALE GENOMIC DNA]</scope>
    <source>
        <strain evidence="5">A17</strain>
        <strain evidence="6 7">cv. Jemalong A17</strain>
    </source>
</reference>
<keyword evidence="2" id="KW-0175">Coiled coil</keyword>
<dbReference type="HOGENOM" id="CLU_072453_0_0_1"/>
<dbReference type="EMBL" id="CM001221">
    <property type="protein sequence ID" value="KEH27849.1"/>
    <property type="molecule type" value="Genomic_DNA"/>
</dbReference>
<feature type="compositionally biased region" description="Basic and acidic residues" evidence="3">
    <location>
        <begin position="11"/>
        <end position="27"/>
    </location>
</feature>
<evidence type="ECO:0000313" key="5">
    <source>
        <dbReference type="EMBL" id="KEH27849.1"/>
    </source>
</evidence>
<feature type="compositionally biased region" description="Basic and acidic residues" evidence="3">
    <location>
        <begin position="54"/>
        <end position="71"/>
    </location>
</feature>
<reference evidence="5 7" key="2">
    <citation type="journal article" date="2014" name="BMC Genomics">
        <title>An improved genome release (version Mt4.0) for the model legume Medicago truncatula.</title>
        <authorList>
            <person name="Tang H."/>
            <person name="Krishnakumar V."/>
            <person name="Bidwell S."/>
            <person name="Rosen B."/>
            <person name="Chan A."/>
            <person name="Zhou S."/>
            <person name="Gentzbittel L."/>
            <person name="Childs K.L."/>
            <person name="Yandell M."/>
            <person name="Gundlach H."/>
            <person name="Mayer K.F."/>
            <person name="Schwartz D.C."/>
            <person name="Town C.D."/>
        </authorList>
    </citation>
    <scope>GENOME REANNOTATION</scope>
    <source>
        <strain evidence="5">A17</strain>
        <strain evidence="6 7">cv. Jemalong A17</strain>
    </source>
</reference>
<evidence type="ECO:0000256" key="2">
    <source>
        <dbReference type="SAM" id="Coils"/>
    </source>
</evidence>
<feature type="domain" description="Remorin C-terminal" evidence="4">
    <location>
        <begin position="146"/>
        <end position="213"/>
    </location>
</feature>
<feature type="region of interest" description="Disordered" evidence="3">
    <location>
        <begin position="1"/>
        <end position="161"/>
    </location>
</feature>
<feature type="compositionally biased region" description="Low complexity" evidence="3">
    <location>
        <begin position="88"/>
        <end position="104"/>
    </location>
</feature>
<dbReference type="InterPro" id="IPR005516">
    <property type="entry name" value="Remorin_C"/>
</dbReference>
<feature type="compositionally biased region" description="Low complexity" evidence="3">
    <location>
        <begin position="132"/>
        <end position="142"/>
    </location>
</feature>
<name>A0A072UDL1_MEDTR</name>
<proteinExistence type="inferred from homology"/>
<dbReference type="PANTHER" id="PTHR31471">
    <property type="entry name" value="OS02G0116800 PROTEIN"/>
    <property type="match status" value="1"/>
</dbReference>
<dbReference type="PANTHER" id="PTHR31471:SF51">
    <property type="entry name" value="REMORIN FAMILY PROTEIN"/>
    <property type="match status" value="1"/>
</dbReference>
<feature type="compositionally biased region" description="Basic and acidic residues" evidence="3">
    <location>
        <begin position="105"/>
        <end position="131"/>
    </location>
</feature>
<evidence type="ECO:0000259" key="4">
    <source>
        <dbReference type="Pfam" id="PF03763"/>
    </source>
</evidence>
<evidence type="ECO:0000313" key="6">
    <source>
        <dbReference type="EnsemblPlants" id="KEH27849"/>
    </source>
</evidence>
<reference evidence="6" key="3">
    <citation type="submission" date="2015-04" db="UniProtKB">
        <authorList>
            <consortium name="EnsemblPlants"/>
        </authorList>
    </citation>
    <scope>IDENTIFICATION</scope>
    <source>
        <strain evidence="6">cv. Jemalong A17</strain>
    </source>
</reference>
<keyword evidence="7" id="KW-1185">Reference proteome</keyword>
<feature type="compositionally biased region" description="Basic and acidic residues" evidence="3">
    <location>
        <begin position="143"/>
        <end position="161"/>
    </location>
</feature>
<protein>
    <submittedName>
        <fullName evidence="5">Carboxy-terminal region remorin</fullName>
    </submittedName>
</protein>